<evidence type="ECO:0000313" key="10">
    <source>
        <dbReference type="Proteomes" id="UP000239485"/>
    </source>
</evidence>
<evidence type="ECO:0000256" key="4">
    <source>
        <dbReference type="ARBA" id="ARBA00022603"/>
    </source>
</evidence>
<feature type="binding site" evidence="7">
    <location>
        <begin position="79"/>
        <end position="81"/>
    </location>
    <ligand>
        <name>S-adenosyl-L-methionine</name>
        <dbReference type="ChEBI" id="CHEBI:59789"/>
    </ligand>
</feature>
<feature type="binding site" evidence="7">
    <location>
        <position position="146"/>
    </location>
    <ligand>
        <name>S-adenosyl-L-methionine</name>
        <dbReference type="ChEBI" id="CHEBI:59789"/>
    </ligand>
</feature>
<dbReference type="EC" id="2.1.1.199" evidence="7"/>
<evidence type="ECO:0000256" key="2">
    <source>
        <dbReference type="ARBA" id="ARBA00022490"/>
    </source>
</evidence>
<dbReference type="SUPFAM" id="SSF53335">
    <property type="entry name" value="S-adenosyl-L-methionine-dependent methyltransferases"/>
    <property type="match status" value="1"/>
</dbReference>
<sequence length="398" mass="42826">MAGEGRVAGARADTVDGAPVEREAPGSGVEDQGLETRSMDGPDVAGRHLPVMLRRCTEVLAPALQRPGAIAVDCTLGLGGHAEELLRTCPEARLVGIDRDPQALALAAERLAPFADRTTFVHAVHDELPQVLEELEIPAVDAVFFDLGVSSLQLDEVERGFSYARDAALDMRMDQTSGRTAADVLNTYSENDLTRLLRTWGEERFAPRIAAAVVRERRREEFSTSARLVDLVRDAIPAAARRTGGNPAKRTFQALRIEVNDELRVVERALPAAFEALVPGGRLAVLTFHSLEDRITKKFLAEVSRSTAPPGLPVELPGTAPRAQLLTRGGETADPEELQRNPRAASARLRAAVRADADDRGGAGPHSAPVSGKLHDRAGRRRPAAGNRTVREQGGSSR</sequence>
<gene>
    <name evidence="7" type="primary">rsmH</name>
    <name evidence="9" type="ORF">CLV92_10664</name>
</gene>
<dbReference type="GO" id="GO:0005737">
    <property type="term" value="C:cytoplasm"/>
    <property type="evidence" value="ECO:0007669"/>
    <property type="project" value="UniProtKB-SubCell"/>
</dbReference>
<dbReference type="PANTHER" id="PTHR11265">
    <property type="entry name" value="S-ADENOSYL-METHYLTRANSFERASE MRAW"/>
    <property type="match status" value="1"/>
</dbReference>
<organism evidence="9 10">
    <name type="scientific">Kineococcus xinjiangensis</name>
    <dbReference type="NCBI Taxonomy" id="512762"/>
    <lineage>
        <taxon>Bacteria</taxon>
        <taxon>Bacillati</taxon>
        <taxon>Actinomycetota</taxon>
        <taxon>Actinomycetes</taxon>
        <taxon>Kineosporiales</taxon>
        <taxon>Kineosporiaceae</taxon>
        <taxon>Kineococcus</taxon>
    </lineage>
</organism>
<feature type="binding site" evidence="7">
    <location>
        <position position="98"/>
    </location>
    <ligand>
        <name>S-adenosyl-L-methionine</name>
        <dbReference type="ChEBI" id="CHEBI:59789"/>
    </ligand>
</feature>
<evidence type="ECO:0000256" key="7">
    <source>
        <dbReference type="HAMAP-Rule" id="MF_01007"/>
    </source>
</evidence>
<evidence type="ECO:0000256" key="3">
    <source>
        <dbReference type="ARBA" id="ARBA00022552"/>
    </source>
</evidence>
<dbReference type="EMBL" id="PTJD01000006">
    <property type="protein sequence ID" value="PPK95243.1"/>
    <property type="molecule type" value="Genomic_DNA"/>
</dbReference>
<feature type="binding site" evidence="7">
    <location>
        <position position="125"/>
    </location>
    <ligand>
        <name>S-adenosyl-L-methionine</name>
        <dbReference type="ChEBI" id="CHEBI:59789"/>
    </ligand>
</feature>
<accession>A0A2S6ILX8</accession>
<comment type="subcellular location">
    <subcellularLocation>
        <location evidence="7">Cytoplasm</location>
    </subcellularLocation>
</comment>
<keyword evidence="4 7" id="KW-0489">Methyltransferase</keyword>
<protein>
    <recommendedName>
        <fullName evidence="7">Ribosomal RNA small subunit methyltransferase H</fullName>
        <ecNumber evidence="7">2.1.1.199</ecNumber>
    </recommendedName>
    <alternativeName>
        <fullName evidence="7">16S rRNA m(4)C1402 methyltransferase</fullName>
    </alternativeName>
    <alternativeName>
        <fullName evidence="7">rRNA (cytosine-N(4)-)-methyltransferase RsmH</fullName>
    </alternativeName>
</protein>
<evidence type="ECO:0000313" key="9">
    <source>
        <dbReference type="EMBL" id="PPK95243.1"/>
    </source>
</evidence>
<feature type="compositionally biased region" description="Low complexity" evidence="8">
    <location>
        <begin position="343"/>
        <end position="352"/>
    </location>
</feature>
<keyword evidence="5 7" id="KW-0808">Transferase</keyword>
<dbReference type="Proteomes" id="UP000239485">
    <property type="component" value="Unassembled WGS sequence"/>
</dbReference>
<evidence type="ECO:0000256" key="8">
    <source>
        <dbReference type="SAM" id="MobiDB-lite"/>
    </source>
</evidence>
<keyword evidence="2 7" id="KW-0963">Cytoplasm</keyword>
<comment type="similarity">
    <text evidence="1 7">Belongs to the methyltransferase superfamily. RsmH family.</text>
</comment>
<dbReference type="AlphaFoldDB" id="A0A2S6ILX8"/>
<dbReference type="InterPro" id="IPR023397">
    <property type="entry name" value="SAM-dep_MeTrfase_MraW_recog"/>
</dbReference>
<dbReference type="GO" id="GO:0071424">
    <property type="term" value="F:rRNA (cytosine-N4-)-methyltransferase activity"/>
    <property type="evidence" value="ECO:0007669"/>
    <property type="project" value="UniProtKB-UniRule"/>
</dbReference>
<comment type="catalytic activity">
    <reaction evidence="7">
        <text>cytidine(1402) in 16S rRNA + S-adenosyl-L-methionine = N(4)-methylcytidine(1402) in 16S rRNA + S-adenosyl-L-homocysteine + H(+)</text>
        <dbReference type="Rhea" id="RHEA:42928"/>
        <dbReference type="Rhea" id="RHEA-COMP:10286"/>
        <dbReference type="Rhea" id="RHEA-COMP:10287"/>
        <dbReference type="ChEBI" id="CHEBI:15378"/>
        <dbReference type="ChEBI" id="CHEBI:57856"/>
        <dbReference type="ChEBI" id="CHEBI:59789"/>
        <dbReference type="ChEBI" id="CHEBI:74506"/>
        <dbReference type="ChEBI" id="CHEBI:82748"/>
        <dbReference type="EC" id="2.1.1.199"/>
    </reaction>
</comment>
<keyword evidence="6 7" id="KW-0949">S-adenosyl-L-methionine</keyword>
<dbReference type="InterPro" id="IPR029063">
    <property type="entry name" value="SAM-dependent_MTases_sf"/>
</dbReference>
<keyword evidence="10" id="KW-1185">Reference proteome</keyword>
<reference evidence="9 10" key="1">
    <citation type="submission" date="2018-02" db="EMBL/GenBank/DDBJ databases">
        <title>Genomic Encyclopedia of Archaeal and Bacterial Type Strains, Phase II (KMG-II): from individual species to whole genera.</title>
        <authorList>
            <person name="Goeker M."/>
        </authorList>
    </citation>
    <scope>NUCLEOTIDE SEQUENCE [LARGE SCALE GENOMIC DNA]</scope>
    <source>
        <strain evidence="9 10">DSM 22857</strain>
    </source>
</reference>
<evidence type="ECO:0000256" key="1">
    <source>
        <dbReference type="ARBA" id="ARBA00010396"/>
    </source>
</evidence>
<evidence type="ECO:0000256" key="6">
    <source>
        <dbReference type="ARBA" id="ARBA00022691"/>
    </source>
</evidence>
<comment type="caution">
    <text evidence="9">The sequence shown here is derived from an EMBL/GenBank/DDBJ whole genome shotgun (WGS) entry which is preliminary data.</text>
</comment>
<dbReference type="PANTHER" id="PTHR11265:SF0">
    <property type="entry name" value="12S RRNA N4-METHYLCYTIDINE METHYLTRANSFERASE"/>
    <property type="match status" value="1"/>
</dbReference>
<dbReference type="Gene3D" id="3.40.50.150">
    <property type="entry name" value="Vaccinia Virus protein VP39"/>
    <property type="match status" value="1"/>
</dbReference>
<dbReference type="FunFam" id="1.10.150.170:FF:000001">
    <property type="entry name" value="Ribosomal RNA small subunit methyltransferase H"/>
    <property type="match status" value="1"/>
</dbReference>
<comment type="function">
    <text evidence="7">Specifically methylates the N4 position of cytidine in position 1402 (C1402) of 16S rRNA.</text>
</comment>
<dbReference type="SUPFAM" id="SSF81799">
    <property type="entry name" value="Putative methyltransferase TM0872, insert domain"/>
    <property type="match status" value="1"/>
</dbReference>
<evidence type="ECO:0000256" key="5">
    <source>
        <dbReference type="ARBA" id="ARBA00022679"/>
    </source>
</evidence>
<dbReference type="InterPro" id="IPR002903">
    <property type="entry name" value="RsmH"/>
</dbReference>
<feature type="binding site" evidence="7">
    <location>
        <position position="153"/>
    </location>
    <ligand>
        <name>S-adenosyl-L-methionine</name>
        <dbReference type="ChEBI" id="CHEBI:59789"/>
    </ligand>
</feature>
<feature type="region of interest" description="Disordered" evidence="8">
    <location>
        <begin position="329"/>
        <end position="398"/>
    </location>
</feature>
<dbReference type="HAMAP" id="MF_01007">
    <property type="entry name" value="16SrRNA_methyltr_H"/>
    <property type="match status" value="1"/>
</dbReference>
<dbReference type="GO" id="GO:0070475">
    <property type="term" value="P:rRNA base methylation"/>
    <property type="evidence" value="ECO:0007669"/>
    <property type="project" value="UniProtKB-UniRule"/>
</dbReference>
<keyword evidence="3 7" id="KW-0698">rRNA processing</keyword>
<name>A0A2S6ILX8_9ACTN</name>
<proteinExistence type="inferred from homology"/>
<dbReference type="NCBIfam" id="TIGR00006">
    <property type="entry name" value="16S rRNA (cytosine(1402)-N(4))-methyltransferase RsmH"/>
    <property type="match status" value="1"/>
</dbReference>
<dbReference type="Pfam" id="PF01795">
    <property type="entry name" value="Methyltransf_5"/>
    <property type="match status" value="1"/>
</dbReference>
<feature type="region of interest" description="Disordered" evidence="8">
    <location>
        <begin position="1"/>
        <end position="43"/>
    </location>
</feature>
<dbReference type="Gene3D" id="1.10.150.170">
    <property type="entry name" value="Putative methyltransferase TM0872, insert domain"/>
    <property type="match status" value="1"/>
</dbReference>